<dbReference type="PANTHER" id="PTHR22576">
    <property type="entry name" value="MUCOSA ASSOCIATED LYMPHOID TISSUE LYMPHOMA TRANSLOCATION PROTEIN 1/PARACASPASE"/>
    <property type="match status" value="1"/>
</dbReference>
<sequence>HELYENTKKYDGLIIIICGHGKKGNMLVASDGTSLSIDKIRTTFNCHEMEFFKDFPKIFIVDVCRGESITTVREITTRGSDMPLYGHNDDGFLTIWSTTQGYKVADESLFSNCMTNVIKSKYKSGYPLKKMLDNIRQNIRERKHGEWYCVESQDTTDYDIIFQQRKSS</sequence>
<dbReference type="InterPro" id="IPR052039">
    <property type="entry name" value="Caspase-related_regulators"/>
</dbReference>
<evidence type="ECO:0000313" key="2">
    <source>
        <dbReference type="EMBL" id="ETO00722.1"/>
    </source>
</evidence>
<feature type="domain" description="Caspase family p20" evidence="1">
    <location>
        <begin position="1"/>
        <end position="68"/>
    </location>
</feature>
<dbReference type="Pfam" id="PF00656">
    <property type="entry name" value="Peptidase_C14"/>
    <property type="match status" value="1"/>
</dbReference>
<dbReference type="SUPFAM" id="SSF52129">
    <property type="entry name" value="Caspase-like"/>
    <property type="match status" value="1"/>
</dbReference>
<dbReference type="GO" id="GO:0006508">
    <property type="term" value="P:proteolysis"/>
    <property type="evidence" value="ECO:0007669"/>
    <property type="project" value="InterPro"/>
</dbReference>
<dbReference type="InterPro" id="IPR001309">
    <property type="entry name" value="Pept_C14_p20"/>
</dbReference>
<dbReference type="InterPro" id="IPR011600">
    <property type="entry name" value="Pept_C14_caspase"/>
</dbReference>
<reference evidence="2 3" key="1">
    <citation type="journal article" date="2013" name="Curr. Biol.">
        <title>The Genome of the Foraminiferan Reticulomyxa filosa.</title>
        <authorList>
            <person name="Glockner G."/>
            <person name="Hulsmann N."/>
            <person name="Schleicher M."/>
            <person name="Noegel A.A."/>
            <person name="Eichinger L."/>
            <person name="Gallinger C."/>
            <person name="Pawlowski J."/>
            <person name="Sierra R."/>
            <person name="Euteneuer U."/>
            <person name="Pillet L."/>
            <person name="Moustafa A."/>
            <person name="Platzer M."/>
            <person name="Groth M."/>
            <person name="Szafranski K."/>
            <person name="Schliwa M."/>
        </authorList>
    </citation>
    <scope>NUCLEOTIDE SEQUENCE [LARGE SCALE GENOMIC DNA]</scope>
</reference>
<dbReference type="PROSITE" id="PS50208">
    <property type="entry name" value="CASPASE_P20"/>
    <property type="match status" value="1"/>
</dbReference>
<dbReference type="InterPro" id="IPR029030">
    <property type="entry name" value="Caspase-like_dom_sf"/>
</dbReference>
<dbReference type="Gene3D" id="3.40.50.1460">
    <property type="match status" value="1"/>
</dbReference>
<comment type="caution">
    <text evidence="2">The sequence shown here is derived from an EMBL/GenBank/DDBJ whole genome shotgun (WGS) entry which is preliminary data.</text>
</comment>
<evidence type="ECO:0000313" key="3">
    <source>
        <dbReference type="Proteomes" id="UP000023152"/>
    </source>
</evidence>
<proteinExistence type="predicted"/>
<name>X6LHV6_RETFI</name>
<accession>X6LHV6</accession>
<organism evidence="2 3">
    <name type="scientific">Reticulomyxa filosa</name>
    <dbReference type="NCBI Taxonomy" id="46433"/>
    <lineage>
        <taxon>Eukaryota</taxon>
        <taxon>Sar</taxon>
        <taxon>Rhizaria</taxon>
        <taxon>Retaria</taxon>
        <taxon>Foraminifera</taxon>
        <taxon>Monothalamids</taxon>
        <taxon>Reticulomyxidae</taxon>
        <taxon>Reticulomyxa</taxon>
    </lineage>
</organism>
<dbReference type="AlphaFoldDB" id="X6LHV6"/>
<keyword evidence="3" id="KW-1185">Reference proteome</keyword>
<dbReference type="PANTHER" id="PTHR22576:SF41">
    <property type="entry name" value="CASPASE 14, APOPTOSIS-RELATED CYSTEINE PEPTIDASE"/>
    <property type="match status" value="1"/>
</dbReference>
<protein>
    <recommendedName>
        <fullName evidence="1">Caspase family p20 domain-containing protein</fullName>
    </recommendedName>
</protein>
<dbReference type="Proteomes" id="UP000023152">
    <property type="component" value="Unassembled WGS sequence"/>
</dbReference>
<evidence type="ECO:0000259" key="1">
    <source>
        <dbReference type="PROSITE" id="PS50208"/>
    </source>
</evidence>
<dbReference type="EMBL" id="ASPP01040173">
    <property type="protein sequence ID" value="ETO00722.1"/>
    <property type="molecule type" value="Genomic_DNA"/>
</dbReference>
<feature type="non-terminal residue" evidence="2">
    <location>
        <position position="1"/>
    </location>
</feature>
<gene>
    <name evidence="2" type="ORF">RFI_36718</name>
</gene>
<dbReference type="GO" id="GO:0004197">
    <property type="term" value="F:cysteine-type endopeptidase activity"/>
    <property type="evidence" value="ECO:0007669"/>
    <property type="project" value="InterPro"/>
</dbReference>